<evidence type="ECO:0000256" key="2">
    <source>
        <dbReference type="ARBA" id="ARBA00011057"/>
    </source>
</evidence>
<keyword evidence="6" id="KW-0687">Ribonucleoprotein</keyword>
<gene>
    <name evidence="11" type="primary">LOC117208943</name>
</gene>
<evidence type="ECO:0000313" key="11">
    <source>
        <dbReference type="RefSeq" id="XP_033306376.1"/>
    </source>
</evidence>
<evidence type="ECO:0000256" key="7">
    <source>
        <dbReference type="ARBA" id="ARBA00035133"/>
    </source>
</evidence>
<feature type="region of interest" description="Disordered" evidence="9">
    <location>
        <begin position="207"/>
        <end position="232"/>
    </location>
</feature>
<evidence type="ECO:0000256" key="9">
    <source>
        <dbReference type="SAM" id="MobiDB-lite"/>
    </source>
</evidence>
<dbReference type="Pfam" id="PF15433">
    <property type="entry name" value="MRP-S31"/>
    <property type="match status" value="1"/>
</dbReference>
<name>A0A6P8LZ70_9HYME</name>
<comment type="subcellular location">
    <subcellularLocation>
        <location evidence="1">Mitochondrion</location>
    </subcellularLocation>
</comment>
<dbReference type="GO" id="GO:0005763">
    <property type="term" value="C:mitochondrial small ribosomal subunit"/>
    <property type="evidence" value="ECO:0007669"/>
    <property type="project" value="InterPro"/>
</dbReference>
<evidence type="ECO:0000256" key="8">
    <source>
        <dbReference type="ARBA" id="ARBA00035363"/>
    </source>
</evidence>
<dbReference type="AlphaFoldDB" id="A0A6P8LZ70"/>
<dbReference type="RefSeq" id="XP_033306376.1">
    <property type="nucleotide sequence ID" value="XM_033450485.1"/>
</dbReference>
<feature type="region of interest" description="Disordered" evidence="9">
    <location>
        <begin position="327"/>
        <end position="352"/>
    </location>
</feature>
<keyword evidence="4 11" id="KW-0689">Ribosomal protein</keyword>
<evidence type="ECO:0000256" key="4">
    <source>
        <dbReference type="ARBA" id="ARBA00022980"/>
    </source>
</evidence>
<feature type="compositionally biased region" description="Basic and acidic residues" evidence="9">
    <location>
        <begin position="215"/>
        <end position="232"/>
    </location>
</feature>
<evidence type="ECO:0000256" key="3">
    <source>
        <dbReference type="ARBA" id="ARBA00022946"/>
    </source>
</evidence>
<dbReference type="CTD" id="10240"/>
<feature type="compositionally biased region" description="Basic and acidic residues" evidence="9">
    <location>
        <begin position="121"/>
        <end position="142"/>
    </location>
</feature>
<comment type="similarity">
    <text evidence="2">Belongs to the mitochondrion-specific ribosomal protein mS31 family.</text>
</comment>
<keyword evidence="3" id="KW-0809">Transit peptide</keyword>
<protein>
    <recommendedName>
        <fullName evidence="7">Small ribosomal subunit protein mS31</fullName>
    </recommendedName>
    <alternativeName>
        <fullName evidence="8">28S ribosomal protein S31, mitochondrial</fullName>
    </alternativeName>
</protein>
<evidence type="ECO:0000256" key="6">
    <source>
        <dbReference type="ARBA" id="ARBA00023274"/>
    </source>
</evidence>
<accession>A0A6P8LZ70</accession>
<evidence type="ECO:0000313" key="10">
    <source>
        <dbReference type="Proteomes" id="UP000515164"/>
    </source>
</evidence>
<dbReference type="GO" id="GO:0003735">
    <property type="term" value="F:structural constituent of ribosome"/>
    <property type="evidence" value="ECO:0007669"/>
    <property type="project" value="InterPro"/>
</dbReference>
<evidence type="ECO:0000256" key="5">
    <source>
        <dbReference type="ARBA" id="ARBA00023128"/>
    </source>
</evidence>
<dbReference type="Proteomes" id="UP000515164">
    <property type="component" value="Unplaced"/>
</dbReference>
<feature type="region of interest" description="Disordered" evidence="9">
    <location>
        <begin position="117"/>
        <end position="163"/>
    </location>
</feature>
<dbReference type="GeneID" id="117208943"/>
<organism evidence="10 11">
    <name type="scientific">Bombus bifarius</name>
    <dbReference type="NCBI Taxonomy" id="103933"/>
    <lineage>
        <taxon>Eukaryota</taxon>
        <taxon>Metazoa</taxon>
        <taxon>Ecdysozoa</taxon>
        <taxon>Arthropoda</taxon>
        <taxon>Hexapoda</taxon>
        <taxon>Insecta</taxon>
        <taxon>Pterygota</taxon>
        <taxon>Neoptera</taxon>
        <taxon>Endopterygota</taxon>
        <taxon>Hymenoptera</taxon>
        <taxon>Apocrita</taxon>
        <taxon>Aculeata</taxon>
        <taxon>Apoidea</taxon>
        <taxon>Anthophila</taxon>
        <taxon>Apidae</taxon>
        <taxon>Bombus</taxon>
        <taxon>Pyrobombus</taxon>
    </lineage>
</organism>
<feature type="compositionally biased region" description="Basic and acidic residues" evidence="9">
    <location>
        <begin position="335"/>
        <end position="344"/>
    </location>
</feature>
<dbReference type="InterPro" id="IPR026299">
    <property type="entry name" value="MRP-S31"/>
</dbReference>
<feature type="compositionally biased region" description="Polar residues" evidence="9">
    <location>
        <begin position="143"/>
        <end position="154"/>
    </location>
</feature>
<dbReference type="PANTHER" id="PTHR13231:SF3">
    <property type="entry name" value="SMALL RIBOSOMAL SUBUNIT PROTEIN MS31"/>
    <property type="match status" value="1"/>
</dbReference>
<dbReference type="KEGG" id="bbif:117208943"/>
<sequence>MLATFFLSKSTKTQIILPFQRLNITFNVIRTNLSSSSSDSSSSDSDSDLDAEISNEIRDKLRGIDYLQSAKAARKRRQIEHELTKAAQILTTTSDQDKGKILSVLLDSINKIQTIDNTSSKSKEDEAKDKTRTINNESKEPQKLSTIHKLQSQQKKVRHVSDRFERKYERQKEPSIIEMLKSQSSMRKDIDDKFEKEYERRMEPSVIHKLQSQQKEVRDVSDKFERKYERQKEPSINEMLKSQSSMRKDIDDKFEKEYERRMEPSVIHKLQSQQKEVRDVSDKFERKYERQKEPSIIEMLKSQSSMRKDIDDKFEKEYERRMEPSVIHKLQSQQKEVRDVSDKLGRKRAPQKKPSIIKMPKYETLRKSSIVAKLMSQQKGSSIIDDNERDNIDYERIFDDFPENTDVPKLKMWDTWEREQLQFLTSKYPTNSFQEMIQWSKEGKLWKFPIDNEQGMEKEQNVHFSKHVFLERELIPWCPPKGPIRHFMELVCVGLSKNPYMTIEEKYNHIMWYKNYFNDKHDLLKKLGILG</sequence>
<dbReference type="PANTHER" id="PTHR13231">
    <property type="entry name" value="MITOCHONDRIAL RIBOSOMAL PROTEIN S31"/>
    <property type="match status" value="1"/>
</dbReference>
<keyword evidence="10" id="KW-1185">Reference proteome</keyword>
<keyword evidence="5" id="KW-0496">Mitochondrion</keyword>
<reference evidence="11" key="1">
    <citation type="submission" date="2025-08" db="UniProtKB">
        <authorList>
            <consortium name="RefSeq"/>
        </authorList>
    </citation>
    <scope>IDENTIFICATION</scope>
    <source>
        <tissue evidence="11">Muscle</tissue>
    </source>
</reference>
<proteinExistence type="inferred from homology"/>
<evidence type="ECO:0000256" key="1">
    <source>
        <dbReference type="ARBA" id="ARBA00004173"/>
    </source>
</evidence>